<dbReference type="EMBL" id="CP070496">
    <property type="protein sequence ID" value="QSB06311.1"/>
    <property type="molecule type" value="Genomic_DNA"/>
</dbReference>
<sequence length="241" mass="26484">MDEVHDLFARMMRRTLEGQWVLARYEHRVRRSYLRTVVAPSMGSAAAALEHPARSAVPDQNGPEYDYYREELQTAADGRWCLRRGSDSSQTRHAFDGRTLVSVMDDGSVLRSDAPAPAGPGVDPDWNCAPATSWTSQAGMDFRLMLEPALVPGIAQPLAAPTEGDVAGTVVFPVRVRNVDLFNCSLLSPWAQSWELSVEADTALVVRATAFDEANQVVVEHVITHYETGPDVVQERDFAAG</sequence>
<evidence type="ECO:0000313" key="2">
    <source>
        <dbReference type="Proteomes" id="UP000662939"/>
    </source>
</evidence>
<dbReference type="KEGG" id="nav:JQS30_05220"/>
<proteinExistence type="predicted"/>
<organism evidence="1 2">
    <name type="scientific">Natronoglycomyces albus</name>
    <dbReference type="NCBI Taxonomy" id="2811108"/>
    <lineage>
        <taxon>Bacteria</taxon>
        <taxon>Bacillati</taxon>
        <taxon>Actinomycetota</taxon>
        <taxon>Actinomycetes</taxon>
        <taxon>Glycomycetales</taxon>
        <taxon>Glycomycetaceae</taxon>
        <taxon>Natronoglycomyces</taxon>
    </lineage>
</organism>
<dbReference type="RefSeq" id="WP_213172320.1">
    <property type="nucleotide sequence ID" value="NZ_CP070496.1"/>
</dbReference>
<dbReference type="AlphaFoldDB" id="A0A895XKQ8"/>
<evidence type="ECO:0000313" key="1">
    <source>
        <dbReference type="EMBL" id="QSB06311.1"/>
    </source>
</evidence>
<name>A0A895XKQ8_9ACTN</name>
<dbReference type="Proteomes" id="UP000662939">
    <property type="component" value="Chromosome"/>
</dbReference>
<gene>
    <name evidence="1" type="ORF">JQS30_05220</name>
</gene>
<accession>A0A895XKQ8</accession>
<reference evidence="1" key="1">
    <citation type="submission" date="2021-02" db="EMBL/GenBank/DDBJ databases">
        <title>Natronoglycomyces albus gen. nov., sp. nov, a haloalkaliphilic actinobacterium from a soda solonchak soil.</title>
        <authorList>
            <person name="Sorokin D.Y."/>
            <person name="Khijniak T.V."/>
            <person name="Zakharycheva A.P."/>
            <person name="Boueva O.V."/>
            <person name="Ariskina E.V."/>
            <person name="Hahnke R.L."/>
            <person name="Bunk B."/>
            <person name="Sproer C."/>
            <person name="Schumann P."/>
            <person name="Evtushenko L.I."/>
            <person name="Kublanov I.V."/>
        </authorList>
    </citation>
    <scope>NUCLEOTIDE SEQUENCE</scope>
    <source>
        <strain evidence="1">DSM 106290</strain>
    </source>
</reference>
<keyword evidence="2" id="KW-1185">Reference proteome</keyword>
<protein>
    <submittedName>
        <fullName evidence="1">Uncharacterized protein</fullName>
    </submittedName>
</protein>